<accession>A0A4R0P1U8</accession>
<feature type="transmembrane region" description="Helical" evidence="1">
    <location>
        <begin position="320"/>
        <end position="338"/>
    </location>
</feature>
<evidence type="ECO:0000256" key="1">
    <source>
        <dbReference type="SAM" id="Phobius"/>
    </source>
</evidence>
<evidence type="ECO:0000313" key="2">
    <source>
        <dbReference type="EMBL" id="TCD07577.1"/>
    </source>
</evidence>
<dbReference type="RefSeq" id="WP_131559692.1">
    <property type="nucleotide sequence ID" value="NZ_SJSN01000010.1"/>
</dbReference>
<feature type="transmembrane region" description="Helical" evidence="1">
    <location>
        <begin position="137"/>
        <end position="154"/>
    </location>
</feature>
<feature type="transmembrane region" description="Helical" evidence="1">
    <location>
        <begin position="373"/>
        <end position="389"/>
    </location>
</feature>
<keyword evidence="1" id="KW-1133">Transmembrane helix</keyword>
<keyword evidence="1" id="KW-0472">Membrane</keyword>
<feature type="transmembrane region" description="Helical" evidence="1">
    <location>
        <begin position="293"/>
        <end position="313"/>
    </location>
</feature>
<name>A0A4R0P1U8_9SPHI</name>
<dbReference type="AlphaFoldDB" id="A0A4R0P1U8"/>
<proteinExistence type="predicted"/>
<feature type="transmembrane region" description="Helical" evidence="1">
    <location>
        <begin position="111"/>
        <end position="130"/>
    </location>
</feature>
<sequence length="522" mass="59964">MKSLIPFKNRLYPISAVLFLYYLALAYALFSKGVYSSEGLFFAEKAILFSNGGVDRLTIVGLTFPQLSFFSTWLFSIFHSTFAPFIASAVGTTVLFYIIANSIETHQYKNWLFAGILVTFLFHPTFLFIAVSGKSDYMMLLFFYLFISALYKYFKYNTSYHISVASIYFTMLVFCNFKFIWLALFLLPVIFVAALQSMQIAKSDPWERIAFAFNSLSIRRKLGNKTFAVYLIVFALPLTAIFAFRLLNETYTGDSNYFLDSPYANYLAVINQSENFTGFAKDQVSSFITETSFLTTIKILIYAPMILLCFSVFKSNLRNTFVVFALFLFMEFLKIKYPDVFLQVGFYAAFICMCWGIILNAQNFKNLKYMGQLYLFIIILQLATGYFMMNSSSVPEERKYVTEFKHLIFDQKLITPDEDGTMAKYINNIPSTKTILADDATAYRIIAISSSCKRFLIPAQKTFLAALASPRDNVNYILMPSVNNPYQNFSLLNTEAFDRFQKDGLTLTKVQQSKNWILYSVL</sequence>
<feature type="transmembrane region" description="Helical" evidence="1">
    <location>
        <begin position="12"/>
        <end position="30"/>
    </location>
</feature>
<keyword evidence="1" id="KW-0812">Transmembrane</keyword>
<reference evidence="2 3" key="1">
    <citation type="submission" date="2019-02" db="EMBL/GenBank/DDBJ databases">
        <title>Pedobacter sp. RP-3-11 sp. nov., isolated from Arctic soil.</title>
        <authorList>
            <person name="Dahal R.H."/>
        </authorList>
    </citation>
    <scope>NUCLEOTIDE SEQUENCE [LARGE SCALE GENOMIC DNA]</scope>
    <source>
        <strain evidence="2 3">RP-3-11</strain>
    </source>
</reference>
<dbReference type="Proteomes" id="UP000291485">
    <property type="component" value="Unassembled WGS sequence"/>
</dbReference>
<feature type="transmembrane region" description="Helical" evidence="1">
    <location>
        <begin position="166"/>
        <end position="195"/>
    </location>
</feature>
<protein>
    <recommendedName>
        <fullName evidence="4">Dolichyl-phosphate-mannose-protein mannosyltransferase</fullName>
    </recommendedName>
</protein>
<feature type="transmembrane region" description="Helical" evidence="1">
    <location>
        <begin position="82"/>
        <end position="99"/>
    </location>
</feature>
<feature type="transmembrane region" description="Helical" evidence="1">
    <location>
        <begin position="344"/>
        <end position="361"/>
    </location>
</feature>
<evidence type="ECO:0008006" key="4">
    <source>
        <dbReference type="Google" id="ProtNLM"/>
    </source>
</evidence>
<dbReference type="EMBL" id="SJSN01000010">
    <property type="protein sequence ID" value="TCD07577.1"/>
    <property type="molecule type" value="Genomic_DNA"/>
</dbReference>
<gene>
    <name evidence="2" type="ORF">EZ449_13625</name>
</gene>
<comment type="caution">
    <text evidence="2">The sequence shown here is derived from an EMBL/GenBank/DDBJ whole genome shotgun (WGS) entry which is preliminary data.</text>
</comment>
<evidence type="ECO:0000313" key="3">
    <source>
        <dbReference type="Proteomes" id="UP000291485"/>
    </source>
</evidence>
<feature type="transmembrane region" description="Helical" evidence="1">
    <location>
        <begin position="227"/>
        <end position="247"/>
    </location>
</feature>
<organism evidence="2 3">
    <name type="scientific">Pedobacter frigidisoli</name>
    <dbReference type="NCBI Taxonomy" id="2530455"/>
    <lineage>
        <taxon>Bacteria</taxon>
        <taxon>Pseudomonadati</taxon>
        <taxon>Bacteroidota</taxon>
        <taxon>Sphingobacteriia</taxon>
        <taxon>Sphingobacteriales</taxon>
        <taxon>Sphingobacteriaceae</taxon>
        <taxon>Pedobacter</taxon>
    </lineage>
</organism>
<dbReference type="OrthoDB" id="1402360at2"/>
<keyword evidence="3" id="KW-1185">Reference proteome</keyword>